<keyword evidence="3" id="KW-1185">Reference proteome</keyword>
<feature type="compositionally biased region" description="Basic and acidic residues" evidence="1">
    <location>
        <begin position="24"/>
        <end position="33"/>
    </location>
</feature>
<organism evidence="2 3">
    <name type="scientific">Trichonephila clavipes</name>
    <name type="common">Golden silk orbweaver</name>
    <name type="synonym">Nephila clavipes</name>
    <dbReference type="NCBI Taxonomy" id="2585209"/>
    <lineage>
        <taxon>Eukaryota</taxon>
        <taxon>Metazoa</taxon>
        <taxon>Ecdysozoa</taxon>
        <taxon>Arthropoda</taxon>
        <taxon>Chelicerata</taxon>
        <taxon>Arachnida</taxon>
        <taxon>Araneae</taxon>
        <taxon>Araneomorphae</taxon>
        <taxon>Entelegynae</taxon>
        <taxon>Araneoidea</taxon>
        <taxon>Nephilidae</taxon>
        <taxon>Trichonephila</taxon>
    </lineage>
</organism>
<feature type="compositionally biased region" description="Polar residues" evidence="1">
    <location>
        <begin position="1"/>
        <end position="21"/>
    </location>
</feature>
<reference evidence="2" key="1">
    <citation type="submission" date="2020-08" db="EMBL/GenBank/DDBJ databases">
        <title>Multicomponent nature underlies the extraordinary mechanical properties of spider dragline silk.</title>
        <authorList>
            <person name="Kono N."/>
            <person name="Nakamura H."/>
            <person name="Mori M."/>
            <person name="Yoshida Y."/>
            <person name="Ohtoshi R."/>
            <person name="Malay A.D."/>
            <person name="Moran D.A.P."/>
            <person name="Tomita M."/>
            <person name="Numata K."/>
            <person name="Arakawa K."/>
        </authorList>
    </citation>
    <scope>NUCLEOTIDE SEQUENCE</scope>
</reference>
<name>A0A8X6SMT5_TRICX</name>
<evidence type="ECO:0000256" key="1">
    <source>
        <dbReference type="SAM" id="MobiDB-lite"/>
    </source>
</evidence>
<dbReference type="Proteomes" id="UP000887159">
    <property type="component" value="Unassembled WGS sequence"/>
</dbReference>
<feature type="region of interest" description="Disordered" evidence="1">
    <location>
        <begin position="1"/>
        <end position="33"/>
    </location>
</feature>
<accession>A0A8X6SMT5</accession>
<comment type="caution">
    <text evidence="2">The sequence shown here is derived from an EMBL/GenBank/DDBJ whole genome shotgun (WGS) entry which is preliminary data.</text>
</comment>
<gene>
    <name evidence="2" type="ORF">TNCV_736161</name>
</gene>
<dbReference type="EMBL" id="BMAU01021339">
    <property type="protein sequence ID" value="GFY16589.1"/>
    <property type="molecule type" value="Genomic_DNA"/>
</dbReference>
<proteinExistence type="predicted"/>
<evidence type="ECO:0000313" key="2">
    <source>
        <dbReference type="EMBL" id="GFY16589.1"/>
    </source>
</evidence>
<dbReference type="AlphaFoldDB" id="A0A8X6SMT5"/>
<evidence type="ECO:0000313" key="3">
    <source>
        <dbReference type="Proteomes" id="UP000887159"/>
    </source>
</evidence>
<sequence length="110" mass="12170">MHSWGTADQASSTRCQASSLHGVSRFESDHRGVADRYGTRQQRQLHSILPPTSFFHLTISGGDVCGSASRVDQAMDVLRTDHSAVNCVEWYAQTLNDALQTQCAVLRFVM</sequence>
<protein>
    <submittedName>
        <fullName evidence="2">Uncharacterized protein</fullName>
    </submittedName>
</protein>